<dbReference type="Pfam" id="PF00665">
    <property type="entry name" value="rve"/>
    <property type="match status" value="1"/>
</dbReference>
<dbReference type="PROSITE" id="PS50994">
    <property type="entry name" value="INTEGRASE"/>
    <property type="match status" value="1"/>
</dbReference>
<evidence type="ECO:0000259" key="3">
    <source>
        <dbReference type="PROSITE" id="PS50994"/>
    </source>
</evidence>
<dbReference type="GO" id="GO:0015074">
    <property type="term" value="P:DNA integration"/>
    <property type="evidence" value="ECO:0007669"/>
    <property type="project" value="InterPro"/>
</dbReference>
<feature type="region of interest" description="Disordered" evidence="2">
    <location>
        <begin position="591"/>
        <end position="669"/>
    </location>
</feature>
<dbReference type="EC" id="2.7.7.49" evidence="1"/>
<evidence type="ECO:0000313" key="5">
    <source>
        <dbReference type="Proteomes" id="UP001075354"/>
    </source>
</evidence>
<reference evidence="4" key="1">
    <citation type="submission" date="2022-12" db="EMBL/GenBank/DDBJ databases">
        <title>Chromosome-level genome assembly of the bean flower thrips Megalurothrips usitatus.</title>
        <authorList>
            <person name="Ma L."/>
            <person name="Liu Q."/>
            <person name="Li H."/>
            <person name="Cai W."/>
        </authorList>
    </citation>
    <scope>NUCLEOTIDE SEQUENCE</scope>
    <source>
        <strain evidence="4">Cailab_2022a</strain>
    </source>
</reference>
<evidence type="ECO:0000256" key="1">
    <source>
        <dbReference type="ARBA" id="ARBA00012493"/>
    </source>
</evidence>
<gene>
    <name evidence="4" type="ORF">ONE63_003536</name>
</gene>
<evidence type="ECO:0000256" key="2">
    <source>
        <dbReference type="SAM" id="MobiDB-lite"/>
    </source>
</evidence>
<sequence length="695" mass="76853">MHYRLYMSHTSQVFYFRSGQKIHVVSDHASLVNFSTFTSSSTKTNRLLSILANFDLVVHAAKGRDNLLADHLSRYPAPDLPGEPSASEMLEVYRVQKKKVKPEEEKRKEQPSRERLGEEQAVDEDCTKWRALLEGGVTAETQRDARRMKNKLARVSIVDGLLCHEYRRGDGSQHWTPFCPLSMQQEMIHRAHEQVQHAGHAGTFQALREQLFWQNMHSDVKEFVRRCPVCAEVKRTYAPPAGPYKSRFPEYPFQIVSVDFSGALPLTAQKNAYVLVVHDIFSGWSEFTAVRAATARAAVAEMERSILSRFNAPEVVVSDNHQMFGSGVWRDFCTKWNIIPVTTPSHHQCGNPAERRYQDFKGLLRLFLRYEAQHKKWDEFVPEISRILRNRPSKTTGYSPAEIVLGGKIRGPQDINLALTPAEELSLDAWVQDRMERGKKMVELVRQRIAQRRQKYLEPKNRNRQQVTYKLGQQVLLKNRVQSDKAAKVCGSLAPRYKGPMRVTKVNSGEVLEVTDEHGTRVAVEAVDELLHAARCGRLPRWRARQARTLLRLIEAEPRFAANRRSEARGALRVLEEAAHDALTAAGSCGATPASNGDAPADNDAVAAGSSGAIPASDGDAPADNSAVTAAGSDDAASNDAPAGSGNAVTAAGSSGATPAATSAAATKTPAVVHRGWTLTVEWGGEDIRVAVATG</sequence>
<dbReference type="Gene3D" id="1.10.340.70">
    <property type="match status" value="1"/>
</dbReference>
<feature type="compositionally biased region" description="Basic and acidic residues" evidence="2">
    <location>
        <begin position="101"/>
        <end position="118"/>
    </location>
</feature>
<dbReference type="EMBL" id="JAPTSV010000014">
    <property type="protein sequence ID" value="KAJ1520401.1"/>
    <property type="molecule type" value="Genomic_DNA"/>
</dbReference>
<protein>
    <recommendedName>
        <fullName evidence="1">RNA-directed DNA polymerase</fullName>
        <ecNumber evidence="1">2.7.7.49</ecNumber>
    </recommendedName>
</protein>
<dbReference type="InterPro" id="IPR012337">
    <property type="entry name" value="RNaseH-like_sf"/>
</dbReference>
<organism evidence="4 5">
    <name type="scientific">Megalurothrips usitatus</name>
    <name type="common">bean blossom thrips</name>
    <dbReference type="NCBI Taxonomy" id="439358"/>
    <lineage>
        <taxon>Eukaryota</taxon>
        <taxon>Metazoa</taxon>
        <taxon>Ecdysozoa</taxon>
        <taxon>Arthropoda</taxon>
        <taxon>Hexapoda</taxon>
        <taxon>Insecta</taxon>
        <taxon>Pterygota</taxon>
        <taxon>Neoptera</taxon>
        <taxon>Paraneoptera</taxon>
        <taxon>Thysanoptera</taxon>
        <taxon>Terebrantia</taxon>
        <taxon>Thripoidea</taxon>
        <taxon>Thripidae</taxon>
        <taxon>Megalurothrips</taxon>
    </lineage>
</organism>
<evidence type="ECO:0000313" key="4">
    <source>
        <dbReference type="EMBL" id="KAJ1520401.1"/>
    </source>
</evidence>
<dbReference type="GO" id="GO:0003964">
    <property type="term" value="F:RNA-directed DNA polymerase activity"/>
    <property type="evidence" value="ECO:0007669"/>
    <property type="project" value="UniProtKB-EC"/>
</dbReference>
<feature type="region of interest" description="Disordered" evidence="2">
    <location>
        <begin position="97"/>
        <end position="121"/>
    </location>
</feature>
<keyword evidence="5" id="KW-1185">Reference proteome</keyword>
<comment type="caution">
    <text evidence="4">The sequence shown here is derived from an EMBL/GenBank/DDBJ whole genome shotgun (WGS) entry which is preliminary data.</text>
</comment>
<feature type="compositionally biased region" description="Low complexity" evidence="2">
    <location>
        <begin position="630"/>
        <end position="667"/>
    </location>
</feature>
<dbReference type="InterPro" id="IPR050951">
    <property type="entry name" value="Retrovirus_Pol_polyprotein"/>
</dbReference>
<dbReference type="SUPFAM" id="SSF53098">
    <property type="entry name" value="Ribonuclease H-like"/>
    <property type="match status" value="1"/>
</dbReference>
<dbReference type="Proteomes" id="UP001075354">
    <property type="component" value="Chromosome 14"/>
</dbReference>
<dbReference type="FunFam" id="1.10.340.70:FF:000001">
    <property type="entry name" value="Retrovirus-related Pol polyprotein from transposon gypsy-like Protein"/>
    <property type="match status" value="1"/>
</dbReference>
<dbReference type="PANTHER" id="PTHR37984:SF5">
    <property type="entry name" value="PROTEIN NYNRIN-LIKE"/>
    <property type="match status" value="1"/>
</dbReference>
<dbReference type="AlphaFoldDB" id="A0AAV7X9T0"/>
<dbReference type="InterPro" id="IPR036397">
    <property type="entry name" value="RNaseH_sf"/>
</dbReference>
<name>A0AAV7X9T0_9NEOP</name>
<accession>A0AAV7X9T0</accession>
<dbReference type="InterPro" id="IPR041588">
    <property type="entry name" value="Integrase_H2C2"/>
</dbReference>
<feature type="domain" description="Integrase catalytic" evidence="3">
    <location>
        <begin position="248"/>
        <end position="408"/>
    </location>
</feature>
<dbReference type="GO" id="GO:0003676">
    <property type="term" value="F:nucleic acid binding"/>
    <property type="evidence" value="ECO:0007669"/>
    <property type="project" value="InterPro"/>
</dbReference>
<dbReference type="PANTHER" id="PTHR37984">
    <property type="entry name" value="PROTEIN CBG26694"/>
    <property type="match status" value="1"/>
</dbReference>
<dbReference type="InterPro" id="IPR001584">
    <property type="entry name" value="Integrase_cat-core"/>
</dbReference>
<dbReference type="Gene3D" id="3.30.420.10">
    <property type="entry name" value="Ribonuclease H-like superfamily/Ribonuclease H"/>
    <property type="match status" value="1"/>
</dbReference>
<proteinExistence type="predicted"/>
<dbReference type="Pfam" id="PF17921">
    <property type="entry name" value="Integrase_H2C2"/>
    <property type="match status" value="1"/>
</dbReference>